<proteinExistence type="predicted"/>
<protein>
    <submittedName>
        <fullName evidence="1">Uncharacterized protein</fullName>
    </submittedName>
</protein>
<evidence type="ECO:0000313" key="2">
    <source>
        <dbReference type="Proteomes" id="UP000249633"/>
    </source>
</evidence>
<comment type="caution">
    <text evidence="1">The sequence shown here is derived from an EMBL/GenBank/DDBJ whole genome shotgun (WGS) entry which is preliminary data.</text>
</comment>
<dbReference type="EMBL" id="QFOD01000025">
    <property type="protein sequence ID" value="PZP28040.1"/>
    <property type="molecule type" value="Genomic_DNA"/>
</dbReference>
<reference evidence="1 2" key="1">
    <citation type="submission" date="2017-08" db="EMBL/GenBank/DDBJ databases">
        <title>Infants hospitalized years apart are colonized by the same room-sourced microbial strains.</title>
        <authorList>
            <person name="Brooks B."/>
            <person name="Olm M.R."/>
            <person name="Firek B.A."/>
            <person name="Baker R."/>
            <person name="Thomas B.C."/>
            <person name="Morowitz M.J."/>
            <person name="Banfield J.F."/>
        </authorList>
    </citation>
    <scope>NUCLEOTIDE SEQUENCE [LARGE SCALE GENOMIC DNA]</scope>
    <source>
        <strain evidence="1">S2_012_000_R2_81</strain>
    </source>
</reference>
<dbReference type="AlphaFoldDB" id="A0A2W5DI40"/>
<dbReference type="Proteomes" id="UP000249633">
    <property type="component" value="Unassembled WGS sequence"/>
</dbReference>
<gene>
    <name evidence="1" type="ORF">DI603_20315</name>
</gene>
<evidence type="ECO:0000313" key="1">
    <source>
        <dbReference type="EMBL" id="PZP28040.1"/>
    </source>
</evidence>
<organism evidence="1 2">
    <name type="scientific">Roseateles depolymerans</name>
    <dbReference type="NCBI Taxonomy" id="76731"/>
    <lineage>
        <taxon>Bacteria</taxon>
        <taxon>Pseudomonadati</taxon>
        <taxon>Pseudomonadota</taxon>
        <taxon>Betaproteobacteria</taxon>
        <taxon>Burkholderiales</taxon>
        <taxon>Sphaerotilaceae</taxon>
        <taxon>Roseateles</taxon>
    </lineage>
</organism>
<sequence>MSRFVVLYQGTRDPSSQEERSLVSALKRVRVLERMPGTVLVEGDEADVASAVGQVPNWTFSRERSASASPPHRHVKAAA</sequence>
<name>A0A2W5DI40_9BURK</name>
<accession>A0A2W5DI40</accession>